<gene>
    <name evidence="1" type="ORF">S03H2_50711</name>
</gene>
<organism evidence="1">
    <name type="scientific">marine sediment metagenome</name>
    <dbReference type="NCBI Taxonomy" id="412755"/>
    <lineage>
        <taxon>unclassified sequences</taxon>
        <taxon>metagenomes</taxon>
        <taxon>ecological metagenomes</taxon>
    </lineage>
</organism>
<sequence length="110" mass="12045">MAKVSLTAPASAEEGSSVRVSVEVTNTLGYHSSFLTEIFAGVTRILSKSEIILDGDSKTYSASFTMPADDITVLAWVERWAFDHWAYYGSDSETVDLYTPPPTTYHLSVS</sequence>
<reference evidence="1" key="1">
    <citation type="journal article" date="2014" name="Front. Microbiol.">
        <title>High frequency of phylogenetically diverse reductive dehalogenase-homologous genes in deep subseafloor sedimentary metagenomes.</title>
        <authorList>
            <person name="Kawai M."/>
            <person name="Futagami T."/>
            <person name="Toyoda A."/>
            <person name="Takaki Y."/>
            <person name="Nishi S."/>
            <person name="Hori S."/>
            <person name="Arai W."/>
            <person name="Tsubouchi T."/>
            <person name="Morono Y."/>
            <person name="Uchiyama I."/>
            <person name="Ito T."/>
            <person name="Fujiyama A."/>
            <person name="Inagaki F."/>
            <person name="Takami H."/>
        </authorList>
    </citation>
    <scope>NUCLEOTIDE SEQUENCE</scope>
    <source>
        <strain evidence="1">Expedition CK06-06</strain>
    </source>
</reference>
<dbReference type="AlphaFoldDB" id="X1IN91"/>
<comment type="caution">
    <text evidence="1">The sequence shown here is derived from an EMBL/GenBank/DDBJ whole genome shotgun (WGS) entry which is preliminary data.</text>
</comment>
<feature type="non-terminal residue" evidence="1">
    <location>
        <position position="110"/>
    </location>
</feature>
<protein>
    <recommendedName>
        <fullName evidence="2">CARDB domain-containing protein</fullName>
    </recommendedName>
</protein>
<evidence type="ECO:0008006" key="2">
    <source>
        <dbReference type="Google" id="ProtNLM"/>
    </source>
</evidence>
<evidence type="ECO:0000313" key="1">
    <source>
        <dbReference type="EMBL" id="GAH67579.1"/>
    </source>
</evidence>
<dbReference type="EMBL" id="BARU01032135">
    <property type="protein sequence ID" value="GAH67579.1"/>
    <property type="molecule type" value="Genomic_DNA"/>
</dbReference>
<proteinExistence type="predicted"/>
<name>X1IN91_9ZZZZ</name>
<accession>X1IN91</accession>